<dbReference type="Gene3D" id="3.10.20.410">
    <property type="match status" value="1"/>
</dbReference>
<evidence type="ECO:0000256" key="5">
    <source>
        <dbReference type="ARBA" id="ARBA00022729"/>
    </source>
</evidence>
<dbReference type="PANTHER" id="PTHR30451">
    <property type="entry name" value="OUTER MEMBRANE USHER PROTEIN"/>
    <property type="match status" value="1"/>
</dbReference>
<evidence type="ECO:0000256" key="4">
    <source>
        <dbReference type="ARBA" id="ARBA00022692"/>
    </source>
</evidence>
<dbReference type="Pfam" id="PF13954">
    <property type="entry name" value="PapC_N"/>
    <property type="match status" value="1"/>
</dbReference>
<keyword evidence="7" id="KW-0998">Cell outer membrane</keyword>
<keyword evidence="11" id="KW-1185">Reference proteome</keyword>
<reference evidence="10 11" key="1">
    <citation type="submission" date="2020-04" db="EMBL/GenBank/DDBJ databases">
        <title>Genome sequencing of Rosenbergiella species.</title>
        <authorList>
            <person name="Alvarez-Perez S."/>
            <person name="Lievens B."/>
        </authorList>
    </citation>
    <scope>NUCLEOTIDE SEQUENCE [LARGE SCALE GENOMIC DNA]</scope>
    <source>
        <strain evidence="10 11">S61</strain>
    </source>
</reference>
<dbReference type="PANTHER" id="PTHR30451:SF3">
    <property type="entry name" value="OUTER MEMBRANE USHER PROTEIN HTRE-RELATED"/>
    <property type="match status" value="1"/>
</dbReference>
<accession>A0ABS5SXT9</accession>
<keyword evidence="3" id="KW-0813">Transport</keyword>
<evidence type="ECO:0000256" key="3">
    <source>
        <dbReference type="ARBA" id="ARBA00022448"/>
    </source>
</evidence>
<keyword evidence="4" id="KW-0812">Transmembrane</keyword>
<dbReference type="InterPro" id="IPR025885">
    <property type="entry name" value="PapC_N"/>
</dbReference>
<feature type="domain" description="PapC N-terminal" evidence="9">
    <location>
        <begin position="23"/>
        <end position="134"/>
    </location>
</feature>
<proteinExistence type="inferred from homology"/>
<evidence type="ECO:0000259" key="9">
    <source>
        <dbReference type="Pfam" id="PF13954"/>
    </source>
</evidence>
<evidence type="ECO:0000313" key="10">
    <source>
        <dbReference type="EMBL" id="MBT0724901.1"/>
    </source>
</evidence>
<evidence type="ECO:0000256" key="6">
    <source>
        <dbReference type="ARBA" id="ARBA00023136"/>
    </source>
</evidence>
<comment type="caution">
    <text evidence="10">The sequence shown here is derived from an EMBL/GenBank/DDBJ whole genome shotgun (WGS) entry which is preliminary data.</text>
</comment>
<organism evidence="10 11">
    <name type="scientific">Rosenbergiella gaditana</name>
    <dbReference type="NCBI Taxonomy" id="2726987"/>
    <lineage>
        <taxon>Bacteria</taxon>
        <taxon>Pseudomonadati</taxon>
        <taxon>Pseudomonadota</taxon>
        <taxon>Gammaproteobacteria</taxon>
        <taxon>Enterobacterales</taxon>
        <taxon>Erwiniaceae</taxon>
        <taxon>Rosenbergiella</taxon>
    </lineage>
</organism>
<dbReference type="Proteomes" id="UP000790096">
    <property type="component" value="Unassembled WGS sequence"/>
</dbReference>
<sequence length="136" mass="15640">MYRKHKKILLLLLLWDVKAYSVSFNTNLLAGNSKNTDISHFYNEGNIPQGIQTLDIYVNDQWKCRCDLIFDDKKNISIKLEDAKKLGIKFKNEKNKVILLSSLVHDGSISVRIKTLSLYLTIPQKYILDLPAGYPP</sequence>
<name>A0ABS5SXT9_9GAMM</name>
<protein>
    <recommendedName>
        <fullName evidence="9">PapC N-terminal domain-containing protein</fullName>
    </recommendedName>
</protein>
<evidence type="ECO:0000256" key="2">
    <source>
        <dbReference type="ARBA" id="ARBA00008064"/>
    </source>
</evidence>
<comment type="similarity">
    <text evidence="2">Belongs to the fimbrial export usher family.</text>
</comment>
<keyword evidence="6" id="KW-0472">Membrane</keyword>
<evidence type="ECO:0000256" key="1">
    <source>
        <dbReference type="ARBA" id="ARBA00004571"/>
    </source>
</evidence>
<gene>
    <name evidence="10" type="ORF">HH682_10785</name>
</gene>
<comment type="subcellular location">
    <subcellularLocation>
        <location evidence="1">Cell outer membrane</location>
        <topology evidence="1">Multi-pass membrane protein</topology>
    </subcellularLocation>
</comment>
<evidence type="ECO:0000256" key="8">
    <source>
        <dbReference type="SAM" id="SignalP"/>
    </source>
</evidence>
<feature type="chain" id="PRO_5045324322" description="PapC N-terminal domain-containing protein" evidence="8">
    <location>
        <begin position="22"/>
        <end position="136"/>
    </location>
</feature>
<evidence type="ECO:0000256" key="7">
    <source>
        <dbReference type="ARBA" id="ARBA00023237"/>
    </source>
</evidence>
<dbReference type="SUPFAM" id="SSF141729">
    <property type="entry name" value="FimD N-terminal domain-like"/>
    <property type="match status" value="1"/>
</dbReference>
<feature type="signal peptide" evidence="8">
    <location>
        <begin position="1"/>
        <end position="21"/>
    </location>
</feature>
<dbReference type="InterPro" id="IPR037224">
    <property type="entry name" value="PapC_N_sf"/>
</dbReference>
<dbReference type="EMBL" id="JABBFR010000014">
    <property type="protein sequence ID" value="MBT0724901.1"/>
    <property type="molecule type" value="Genomic_DNA"/>
</dbReference>
<keyword evidence="5 8" id="KW-0732">Signal</keyword>
<evidence type="ECO:0000313" key="11">
    <source>
        <dbReference type="Proteomes" id="UP000790096"/>
    </source>
</evidence>
<dbReference type="InterPro" id="IPR000015">
    <property type="entry name" value="Fimb_usher"/>
</dbReference>
<feature type="non-terminal residue" evidence="10">
    <location>
        <position position="136"/>
    </location>
</feature>
<dbReference type="RefSeq" id="WP_250318662.1">
    <property type="nucleotide sequence ID" value="NZ_JABBFR010000014.1"/>
</dbReference>